<protein>
    <submittedName>
        <fullName evidence="1">Uncharacterized protein</fullName>
    </submittedName>
</protein>
<gene>
    <name evidence="1" type="ORF">J2Z66_006533</name>
</gene>
<organism evidence="1 2">
    <name type="scientific">Paenibacillus eucommiae</name>
    <dbReference type="NCBI Taxonomy" id="1355755"/>
    <lineage>
        <taxon>Bacteria</taxon>
        <taxon>Bacillati</taxon>
        <taxon>Bacillota</taxon>
        <taxon>Bacilli</taxon>
        <taxon>Bacillales</taxon>
        <taxon>Paenibacillaceae</taxon>
        <taxon>Paenibacillus</taxon>
    </lineage>
</organism>
<dbReference type="Pfam" id="PF14078">
    <property type="entry name" value="DUF4259"/>
    <property type="match status" value="1"/>
</dbReference>
<accession>A0ABS4J4Y2</accession>
<sequence>MLSLAQEAIKLIKNSSELKELWEETEDYNNWLQVVNDLEIRIQSK</sequence>
<proteinExistence type="predicted"/>
<reference evidence="1 2" key="1">
    <citation type="submission" date="2021-03" db="EMBL/GenBank/DDBJ databases">
        <title>Genomic Encyclopedia of Type Strains, Phase IV (KMG-IV): sequencing the most valuable type-strain genomes for metagenomic binning, comparative biology and taxonomic classification.</title>
        <authorList>
            <person name="Goeker M."/>
        </authorList>
    </citation>
    <scope>NUCLEOTIDE SEQUENCE [LARGE SCALE GENOMIC DNA]</scope>
    <source>
        <strain evidence="1 2">DSM 26048</strain>
    </source>
</reference>
<keyword evidence="2" id="KW-1185">Reference proteome</keyword>
<dbReference type="EMBL" id="JAGGLB010000029">
    <property type="protein sequence ID" value="MBP1994892.1"/>
    <property type="molecule type" value="Genomic_DNA"/>
</dbReference>
<dbReference type="Proteomes" id="UP001519287">
    <property type="component" value="Unassembled WGS sequence"/>
</dbReference>
<comment type="caution">
    <text evidence="1">The sequence shown here is derived from an EMBL/GenBank/DDBJ whole genome shotgun (WGS) entry which is preliminary data.</text>
</comment>
<evidence type="ECO:0000313" key="2">
    <source>
        <dbReference type="Proteomes" id="UP001519287"/>
    </source>
</evidence>
<dbReference type="InterPro" id="IPR025355">
    <property type="entry name" value="DUF4259"/>
</dbReference>
<evidence type="ECO:0000313" key="1">
    <source>
        <dbReference type="EMBL" id="MBP1994892.1"/>
    </source>
</evidence>
<name>A0ABS4J4Y2_9BACL</name>